<keyword evidence="3" id="KW-1185">Reference proteome</keyword>
<feature type="compositionally biased region" description="Polar residues" evidence="1">
    <location>
        <begin position="608"/>
        <end position="626"/>
    </location>
</feature>
<feature type="region of interest" description="Disordered" evidence="1">
    <location>
        <begin position="191"/>
        <end position="229"/>
    </location>
</feature>
<dbReference type="InterPro" id="IPR016024">
    <property type="entry name" value="ARM-type_fold"/>
</dbReference>
<name>A0ABN6K8J5_9LEPT</name>
<dbReference type="InterPro" id="IPR011989">
    <property type="entry name" value="ARM-like"/>
</dbReference>
<reference evidence="2 3" key="1">
    <citation type="submission" date="2021-08" db="EMBL/GenBank/DDBJ databases">
        <title>Complete genome sequence of Leptospira kobayashii strain E30.</title>
        <authorList>
            <person name="Nakao R."/>
            <person name="Nakamura S."/>
            <person name="Masuzawa T."/>
            <person name="Koizumi N."/>
        </authorList>
    </citation>
    <scope>NUCLEOTIDE SEQUENCE [LARGE SCALE GENOMIC DNA]</scope>
    <source>
        <strain evidence="2 3">E30</strain>
    </source>
</reference>
<evidence type="ECO:0008006" key="4">
    <source>
        <dbReference type="Google" id="ProtNLM"/>
    </source>
</evidence>
<gene>
    <name evidence="2" type="ORF">LPTSP3_g00530</name>
</gene>
<evidence type="ECO:0000256" key="1">
    <source>
        <dbReference type="SAM" id="MobiDB-lite"/>
    </source>
</evidence>
<dbReference type="EMBL" id="AP025028">
    <property type="protein sequence ID" value="BDA77123.1"/>
    <property type="molecule type" value="Genomic_DNA"/>
</dbReference>
<sequence length="639" mass="71983">MEVGYHKYTMGQDIIFKWSVGCLILLSLNCSSARPFQLTDVSPKFKDFQGTDLDPYKEKKESIVLTNKPKYDEHILSAKRSISTLEFAEKVALKAELKKFEGQNIQTEMSAASYLEEDLPPIIANLGNLKRKNIELLDDAPNDFDGPSIGKASGALEEIQEGLNLFIPKANKILQSIKNIRADSSNYAEKKDIPVKEVQEPQETKKDPEIKPEEKPKEPEKKNKLGKRDIKDISIPKEKIQINRVAKKNKVTGSAKELIAEQVSKEDVNLTDDERKEKEYTEKIRKGLVEVFTYEYYKKAKNLEKLLLTHPIPRIRSAAALALGRLKAGRATLQHAIDKDGYQVRPAAYKALSDIGDKRSLAYFFSGTKAEDPEVIAVSFEGLGKTKDPAGRELILNQGLSSEYVIIVGGSLRGLAYHKIPADVEVIEKFIRSEDKEIKEAAIEALSIHGSRESLRILEQNVKDQPDLASKILDEIGKNPSLSATFSLIRLNESIQDENLTKRIGEHLLKRKAFGKYAIILIEDDFIRMEPNERSRPLSYIKSKEVGLVLGETKKEFSVRIGEDIITDKYIQIKIESTLPGSSNQFVTGWVFYPKLEIIEVKKLGENSSKGKYSNFSTGKHQNLFNPTDKEKAENPSEE</sequence>
<feature type="region of interest" description="Disordered" evidence="1">
    <location>
        <begin position="608"/>
        <end position="639"/>
    </location>
</feature>
<accession>A0ABN6K8J5</accession>
<proteinExistence type="predicted"/>
<dbReference type="Gene3D" id="1.25.10.10">
    <property type="entry name" value="Leucine-rich Repeat Variant"/>
    <property type="match status" value="1"/>
</dbReference>
<dbReference type="SUPFAM" id="SSF48371">
    <property type="entry name" value="ARM repeat"/>
    <property type="match status" value="1"/>
</dbReference>
<evidence type="ECO:0000313" key="3">
    <source>
        <dbReference type="Proteomes" id="UP000245263"/>
    </source>
</evidence>
<dbReference type="Pfam" id="PF13646">
    <property type="entry name" value="HEAT_2"/>
    <property type="match status" value="1"/>
</dbReference>
<protein>
    <recommendedName>
        <fullName evidence="4">HEAT repeat protein</fullName>
    </recommendedName>
</protein>
<feature type="compositionally biased region" description="Basic and acidic residues" evidence="1">
    <location>
        <begin position="628"/>
        <end position="639"/>
    </location>
</feature>
<dbReference type="Proteomes" id="UP000245263">
    <property type="component" value="Chromosome 1"/>
</dbReference>
<evidence type="ECO:0000313" key="2">
    <source>
        <dbReference type="EMBL" id="BDA77123.1"/>
    </source>
</evidence>
<organism evidence="2 3">
    <name type="scientific">Leptospira kobayashii</name>
    <dbReference type="NCBI Taxonomy" id="1917830"/>
    <lineage>
        <taxon>Bacteria</taxon>
        <taxon>Pseudomonadati</taxon>
        <taxon>Spirochaetota</taxon>
        <taxon>Spirochaetia</taxon>
        <taxon>Leptospirales</taxon>
        <taxon>Leptospiraceae</taxon>
        <taxon>Leptospira</taxon>
    </lineage>
</organism>